<dbReference type="Pfam" id="PF01396">
    <property type="entry name" value="Zn_ribbon_Top1"/>
    <property type="match status" value="1"/>
</dbReference>
<dbReference type="SUPFAM" id="SSF57783">
    <property type="entry name" value="Zinc beta-ribbon"/>
    <property type="match status" value="1"/>
</dbReference>
<dbReference type="Gene3D" id="3.30.65.10">
    <property type="entry name" value="Bacterial Topoisomerase I, domain 1"/>
    <property type="match status" value="1"/>
</dbReference>
<reference evidence="4" key="1">
    <citation type="submission" date="2016-10" db="EMBL/GenBank/DDBJ databases">
        <authorList>
            <person name="Varghese N."/>
            <person name="Submissions S."/>
        </authorList>
    </citation>
    <scope>NUCLEOTIDE SEQUENCE [LARGE SCALE GENOMIC DNA]</scope>
    <source>
        <strain evidence="4">DSM 8344</strain>
    </source>
</reference>
<dbReference type="AlphaFoldDB" id="A0A1G8D5A9"/>
<dbReference type="GO" id="GO:0003916">
    <property type="term" value="F:DNA topoisomerase activity"/>
    <property type="evidence" value="ECO:0007669"/>
    <property type="project" value="InterPro"/>
</dbReference>
<evidence type="ECO:0000313" key="4">
    <source>
        <dbReference type="Proteomes" id="UP000198656"/>
    </source>
</evidence>
<dbReference type="Pfam" id="PF08378">
    <property type="entry name" value="NERD"/>
    <property type="match status" value="1"/>
</dbReference>
<name>A0A1G8D5A9_9FIRM</name>
<evidence type="ECO:0000256" key="1">
    <source>
        <dbReference type="SAM" id="Phobius"/>
    </source>
</evidence>
<dbReference type="PROSITE" id="PS50965">
    <property type="entry name" value="NERD"/>
    <property type="match status" value="1"/>
</dbReference>
<organism evidence="3 4">
    <name type="scientific">Desulfosporosinus hippei DSM 8344</name>
    <dbReference type="NCBI Taxonomy" id="1121419"/>
    <lineage>
        <taxon>Bacteria</taxon>
        <taxon>Bacillati</taxon>
        <taxon>Bacillota</taxon>
        <taxon>Clostridia</taxon>
        <taxon>Eubacteriales</taxon>
        <taxon>Desulfitobacteriaceae</taxon>
        <taxon>Desulfosporosinus</taxon>
    </lineage>
</organism>
<dbReference type="InterPro" id="IPR013498">
    <property type="entry name" value="Topo_IA_Znf"/>
</dbReference>
<dbReference type="OrthoDB" id="9813328at2"/>
<keyword evidence="1" id="KW-1133">Transmembrane helix</keyword>
<protein>
    <submittedName>
        <fullName evidence="3">Topoisomerase DNA binding C4 zinc finger</fullName>
    </submittedName>
</protein>
<keyword evidence="1" id="KW-0472">Membrane</keyword>
<keyword evidence="1" id="KW-0812">Transmembrane</keyword>
<gene>
    <name evidence="3" type="ORF">SAMN05443529_114116</name>
</gene>
<dbReference type="GO" id="GO:0006265">
    <property type="term" value="P:DNA topological change"/>
    <property type="evidence" value="ECO:0007669"/>
    <property type="project" value="InterPro"/>
</dbReference>
<keyword evidence="3" id="KW-0413">Isomerase</keyword>
<dbReference type="GO" id="GO:0003677">
    <property type="term" value="F:DNA binding"/>
    <property type="evidence" value="ECO:0007669"/>
    <property type="project" value="InterPro"/>
</dbReference>
<keyword evidence="4" id="KW-1185">Reference proteome</keyword>
<accession>A0A1G8D5A9</accession>
<dbReference type="InterPro" id="IPR011528">
    <property type="entry name" value="NERD"/>
</dbReference>
<evidence type="ECO:0000259" key="2">
    <source>
        <dbReference type="PROSITE" id="PS50965"/>
    </source>
</evidence>
<dbReference type="RefSeq" id="WP_092333968.1">
    <property type="nucleotide sequence ID" value="NZ_FNCP01000014.1"/>
</dbReference>
<dbReference type="GO" id="GO:0005694">
    <property type="term" value="C:chromosome"/>
    <property type="evidence" value="ECO:0007669"/>
    <property type="project" value="InterPro"/>
</dbReference>
<sequence>MIKAFVELWYLWLLVLVVFIYRLYKAKIKGIIGEKTISAFLTRLEPTKYKVINDLMLSVDGKTSQIDHVVVSNYGIFVIETKNYKGWILGDEHGENWTQVIYKRKERFFNPIRQNYGHIQALKQNLQEYPELNYVPIIVFSIDADLKVKTNTKVIYSVKLLKTIREFTEETITEQQKEEIYSKLLALNVRDKEARNQHVEGINKKKAEVASQVSANRCPKCGGELITRRGKYGDFKGCKNYPKCRFTITN</sequence>
<dbReference type="Proteomes" id="UP000198656">
    <property type="component" value="Unassembled WGS sequence"/>
</dbReference>
<dbReference type="EMBL" id="FNCP01000014">
    <property type="protein sequence ID" value="SDH52916.1"/>
    <property type="molecule type" value="Genomic_DNA"/>
</dbReference>
<evidence type="ECO:0000313" key="3">
    <source>
        <dbReference type="EMBL" id="SDH52916.1"/>
    </source>
</evidence>
<dbReference type="STRING" id="1121419.SAMN05443529_114116"/>
<feature type="domain" description="NERD" evidence="2">
    <location>
        <begin position="29"/>
        <end position="145"/>
    </location>
</feature>
<feature type="transmembrane region" description="Helical" evidence="1">
    <location>
        <begin position="6"/>
        <end position="24"/>
    </location>
</feature>
<proteinExistence type="predicted"/>